<organism evidence="1 2">
    <name type="scientific">Encephalitozoon hellem</name>
    <name type="common">Microsporidian parasite</name>
    <dbReference type="NCBI Taxonomy" id="27973"/>
    <lineage>
        <taxon>Eukaryota</taxon>
        <taxon>Fungi</taxon>
        <taxon>Fungi incertae sedis</taxon>
        <taxon>Microsporidia</taxon>
        <taxon>Unikaryonidae</taxon>
        <taxon>Encephalitozoon</taxon>
    </lineage>
</organism>
<evidence type="ECO:0000313" key="1">
    <source>
        <dbReference type="EMBL" id="WEL38853.1"/>
    </source>
</evidence>
<accession>A0ABY8CIW6</accession>
<reference evidence="1 2" key="1">
    <citation type="submission" date="2023-02" db="EMBL/GenBank/DDBJ databases">
        <title>Encephalitozoon hellem ATCC 50451 complete genome.</title>
        <authorList>
            <person name="Mascarenhas dos Santos A.C."/>
            <person name="Julian A.T."/>
            <person name="Pombert J.-F."/>
        </authorList>
    </citation>
    <scope>NUCLEOTIDE SEQUENCE [LARGE SCALE GENOMIC DNA]</scope>
    <source>
        <strain evidence="1 2">ATCC 50451</strain>
    </source>
</reference>
<evidence type="ECO:0000313" key="2">
    <source>
        <dbReference type="Proteomes" id="UP001217963"/>
    </source>
</evidence>
<proteinExistence type="predicted"/>
<gene>
    <name evidence="1" type="ORF">PFJ87_06g01210</name>
</gene>
<dbReference type="EMBL" id="CP119067">
    <property type="protein sequence ID" value="WEL38853.1"/>
    <property type="molecule type" value="Genomic_DNA"/>
</dbReference>
<sequence>MERIEEYINGKLREYKIKVDVSSVVEELALSNKINEFMTPSSVYTVFLMHLGKDDEMYKSILNGEYLFDIEAGLNDRGSLYCDRELKKKITKIYGERARYVYVSTSGSKHFIGIRLSDKGYEPIAGHGGPECAIPYFLLVDGLKEFGIGDFEWNEVIFGHRVTEDERSKYIEILEHVKKMRLPVQIIDSDAMHISTSVMNVHECYLHCGSYANWPEDEDALNCAKTALYCLIYKRSKYRSAIGYDYVLLKYRGSYFKFKIMIRRDIKAEFRVNARISEIISQESDIFKKNVRFVKAFLDCHGYFPVYFDDRLIELICLMVGKEISSFGRFFNEFLGYKIKLEGLTFNLETLKVTENKNKRFEVVYQHDVVVVRTPPPKVIQRLNGLKKAVMAQKIELFDGNLRLQTNKLLQPFFKDYDFVLSLSERPGFSEVKDKAKQEFLFGVPLVEELLLPSLKSKGYFFYSSRHSVLMVKVNEEYSPEELLYFLLLRTGFRYFLRNF</sequence>
<name>A0ABY8CIW6_ENCHE</name>
<keyword evidence="2" id="KW-1185">Reference proteome</keyword>
<protein>
    <recommendedName>
        <fullName evidence="3">NurA domain-containing protein</fullName>
    </recommendedName>
</protein>
<dbReference type="Proteomes" id="UP001217963">
    <property type="component" value="Chromosome VI"/>
</dbReference>
<evidence type="ECO:0008006" key="3">
    <source>
        <dbReference type="Google" id="ProtNLM"/>
    </source>
</evidence>